<reference evidence="1" key="1">
    <citation type="submission" date="2020-09" db="EMBL/GenBank/DDBJ databases">
        <authorList>
            <person name="Kim M.K."/>
        </authorList>
    </citation>
    <scope>NUCLEOTIDE SEQUENCE</scope>
    <source>
        <strain evidence="1">BT702</strain>
    </source>
</reference>
<name>A0A927AQW1_9BACT</name>
<proteinExistence type="predicted"/>
<organism evidence="1 2">
    <name type="scientific">Spirosoma profusum</name>
    <dbReference type="NCBI Taxonomy" id="2771354"/>
    <lineage>
        <taxon>Bacteria</taxon>
        <taxon>Pseudomonadati</taxon>
        <taxon>Bacteroidota</taxon>
        <taxon>Cytophagia</taxon>
        <taxon>Cytophagales</taxon>
        <taxon>Cytophagaceae</taxon>
        <taxon>Spirosoma</taxon>
    </lineage>
</organism>
<keyword evidence="2" id="KW-1185">Reference proteome</keyword>
<dbReference type="AlphaFoldDB" id="A0A927AQW1"/>
<comment type="caution">
    <text evidence="1">The sequence shown here is derived from an EMBL/GenBank/DDBJ whole genome shotgun (WGS) entry which is preliminary data.</text>
</comment>
<accession>A0A927AQW1</accession>
<protein>
    <submittedName>
        <fullName evidence="1">Uncharacterized protein</fullName>
    </submittedName>
</protein>
<dbReference type="Proteomes" id="UP000598820">
    <property type="component" value="Unassembled WGS sequence"/>
</dbReference>
<gene>
    <name evidence="1" type="ORF">IC229_11790</name>
</gene>
<dbReference type="EMBL" id="JACWZY010000008">
    <property type="protein sequence ID" value="MBD2701323.1"/>
    <property type="molecule type" value="Genomic_DNA"/>
</dbReference>
<sequence>MSQPDSSNCTMTFSLRIVCNLLYVAGFCALQSCRVTSSVSTLEPDFYSIRSMNQPELRNEKHYVIDSGDTLQLLVKQIDKRQYVAPSTYKYWTFRRSEIDVDVFTLPFKIRPAQGLLPAQLNSNFNAALYVGRRVDLYNYRWQSVTPTFGVRQLRSRGFGYGFFAGIGSTSMTDFVTRSPIGIEYEGVVLDAGIATIYDARVFNVGLAFGIDYLADANRQHWIYQQKPWFGVLFGLNLN</sequence>
<dbReference type="RefSeq" id="WP_190887183.1">
    <property type="nucleotide sequence ID" value="NZ_JACWZY010000008.1"/>
</dbReference>
<evidence type="ECO:0000313" key="2">
    <source>
        <dbReference type="Proteomes" id="UP000598820"/>
    </source>
</evidence>
<evidence type="ECO:0000313" key="1">
    <source>
        <dbReference type="EMBL" id="MBD2701323.1"/>
    </source>
</evidence>